<comment type="caution">
    <text evidence="2">The sequence shown here is derived from an EMBL/GenBank/DDBJ whole genome shotgun (WGS) entry which is preliminary data.</text>
</comment>
<dbReference type="InParanoid" id="A0A2P5HMW9"/>
<keyword evidence="1" id="KW-0472">Membrane</keyword>
<keyword evidence="1" id="KW-0812">Transmembrane</keyword>
<organism evidence="2 3">
    <name type="scientific">Diaporthe helianthi</name>
    <dbReference type="NCBI Taxonomy" id="158607"/>
    <lineage>
        <taxon>Eukaryota</taxon>
        <taxon>Fungi</taxon>
        <taxon>Dikarya</taxon>
        <taxon>Ascomycota</taxon>
        <taxon>Pezizomycotina</taxon>
        <taxon>Sordariomycetes</taxon>
        <taxon>Sordariomycetidae</taxon>
        <taxon>Diaporthales</taxon>
        <taxon>Diaporthaceae</taxon>
        <taxon>Diaporthe</taxon>
    </lineage>
</organism>
<accession>A0A2P5HMW9</accession>
<evidence type="ECO:0000313" key="3">
    <source>
        <dbReference type="Proteomes" id="UP000094444"/>
    </source>
</evidence>
<keyword evidence="1" id="KW-1133">Transmembrane helix</keyword>
<keyword evidence="3" id="KW-1185">Reference proteome</keyword>
<dbReference type="Proteomes" id="UP000094444">
    <property type="component" value="Unassembled WGS sequence"/>
</dbReference>
<proteinExistence type="predicted"/>
<evidence type="ECO:0000256" key="1">
    <source>
        <dbReference type="SAM" id="Phobius"/>
    </source>
</evidence>
<evidence type="ECO:0000313" key="2">
    <source>
        <dbReference type="EMBL" id="POS71604.1"/>
    </source>
</evidence>
<protein>
    <submittedName>
        <fullName evidence="2">Uncharacterized protein</fullName>
    </submittedName>
</protein>
<reference evidence="2" key="1">
    <citation type="submission" date="2017-09" db="EMBL/GenBank/DDBJ databases">
        <title>Polyketide synthases of a Diaporthe helianthi virulent isolate.</title>
        <authorList>
            <person name="Baroncelli R."/>
        </authorList>
    </citation>
    <scope>NUCLEOTIDE SEQUENCE [LARGE SCALE GENOMIC DNA]</scope>
    <source>
        <strain evidence="2">7/96</strain>
    </source>
</reference>
<feature type="transmembrane region" description="Helical" evidence="1">
    <location>
        <begin position="111"/>
        <end position="131"/>
    </location>
</feature>
<sequence length="419" mass="46030">MNDHLNDWWSKNSAKCGDKGFSQCYLDAAGMITWTCDLLSLSTCTPPPSGRAASYQSYQEFYTIWNIYTLNQYFANYHQALLNGQAEAIGVVGKIVDVVSPPKNVNPGTPFFGPIFGGTFGLLSGFAAFAAPGVAAFMAASMVGAVGGTPVGLVNLLFPKSTMTEVKWQDISASLSDFVDQYQKNVGEAATLIQKDFNTFYGVTHQGAFSAKISDSLPEKTSFLYRELMKWTFNQAVQARRFFTIKNPGVDPAKLENETSHFTCGGYDKYGFCNDNKYIFYDGKDSYGMARSRDVGADFFPDVLQVAFDRNWTTPQELFLDAQKCAFMVEVEQQANATELNIGCASNTPVCEVDMAVDVKNAIATYNAGPMFTNCPPMLGWGVSRSDNAAYIPFSYLGPLLKASDVVHNEKKVHNSDSY</sequence>
<dbReference type="OrthoDB" id="5345753at2759"/>
<gene>
    <name evidence="2" type="ORF">DHEL01_v210001</name>
</gene>
<dbReference type="AlphaFoldDB" id="A0A2P5HMW9"/>
<name>A0A2P5HMW9_DIAHE</name>
<feature type="transmembrane region" description="Helical" evidence="1">
    <location>
        <begin position="137"/>
        <end position="158"/>
    </location>
</feature>
<dbReference type="EMBL" id="MAVT02001222">
    <property type="protein sequence ID" value="POS71604.1"/>
    <property type="molecule type" value="Genomic_DNA"/>
</dbReference>